<dbReference type="SUPFAM" id="SSF160246">
    <property type="entry name" value="EspE N-terminal domain-like"/>
    <property type="match status" value="1"/>
</dbReference>
<name>A0A1M5TXC3_9FIRM</name>
<dbReference type="Pfam" id="PF05157">
    <property type="entry name" value="MshEN"/>
    <property type="match status" value="1"/>
</dbReference>
<dbReference type="FunFam" id="3.40.50.300:FF:000398">
    <property type="entry name" value="Type IV pilus assembly ATPase PilB"/>
    <property type="match status" value="1"/>
</dbReference>
<dbReference type="CDD" id="cd01129">
    <property type="entry name" value="PulE-GspE-like"/>
    <property type="match status" value="1"/>
</dbReference>
<dbReference type="GO" id="GO:0005524">
    <property type="term" value="F:ATP binding"/>
    <property type="evidence" value="ECO:0007669"/>
    <property type="project" value="UniProtKB-KW"/>
</dbReference>
<evidence type="ECO:0000313" key="6">
    <source>
        <dbReference type="Proteomes" id="UP000184389"/>
    </source>
</evidence>
<dbReference type="AlphaFoldDB" id="A0A1M5TXC3"/>
<dbReference type="InterPro" id="IPR001482">
    <property type="entry name" value="T2SS/T4SS_dom"/>
</dbReference>
<dbReference type="PROSITE" id="PS00662">
    <property type="entry name" value="T2SP_E"/>
    <property type="match status" value="1"/>
</dbReference>
<keyword evidence="6" id="KW-1185">Reference proteome</keyword>
<dbReference type="Pfam" id="PF00437">
    <property type="entry name" value="T2SSE"/>
    <property type="match status" value="1"/>
</dbReference>
<dbReference type="STRING" id="1123281.SAMN02745180_00458"/>
<evidence type="ECO:0000256" key="2">
    <source>
        <dbReference type="ARBA" id="ARBA00022741"/>
    </source>
</evidence>
<evidence type="ECO:0000256" key="1">
    <source>
        <dbReference type="ARBA" id="ARBA00006611"/>
    </source>
</evidence>
<dbReference type="RefSeq" id="WP_199229041.1">
    <property type="nucleotide sequence ID" value="NZ_FQXR01000003.1"/>
</dbReference>
<dbReference type="PANTHER" id="PTHR30258:SF1">
    <property type="entry name" value="PROTEIN TRANSPORT PROTEIN HOFB HOMOLOG"/>
    <property type="match status" value="1"/>
</dbReference>
<feature type="domain" description="Bacterial type II secretion system protein E" evidence="4">
    <location>
        <begin position="379"/>
        <end position="393"/>
    </location>
</feature>
<keyword evidence="3" id="KW-0067">ATP-binding</keyword>
<gene>
    <name evidence="5" type="ORF">SAMN02745180_00458</name>
</gene>
<dbReference type="InterPro" id="IPR027417">
    <property type="entry name" value="P-loop_NTPase"/>
</dbReference>
<comment type="similarity">
    <text evidence="1">Belongs to the GSP E family.</text>
</comment>
<dbReference type="FunFam" id="3.30.450.90:FF:000001">
    <property type="entry name" value="Type II secretion system ATPase GspE"/>
    <property type="match status" value="1"/>
</dbReference>
<proteinExistence type="inferred from homology"/>
<sequence>MRMNNMKLGDLLLYANKIDDKQLELALNEQKKSNRRLGEIMVEMGFVTENDIIEVLEFQLGIPHVDLEKYIVNPKIAKIIPENLARRYDLIAIDKKNGYLIVAMADPLNIFAIDDVKLSTGYDIQPVISSKSHILNAIEKYYEEEAAKKLLEEFEESYEPTSIEDIDKEELVDVNSAPVVKLVNSIIGQAIRMRASDIHIEPFSEEVRVRFRVDGDLEEIMILSKNSLSAITTRIKIMGKMDIAEKRIPQDGRVETNLEGKEIDMRISTLPTVYGEKVVIRLLDRSNFMFTKSQLGFRKRDLDTFDKILAQPYGIILVTGPTGSGKTTTLYTVLKELNSIEKNIITVEDPVEYKLEGVNQVQVNNKAGLTFASGLRSILRQDPDIIMVGEIRDSETAEIAVRAAITGHLVLSTLHTNDTASSIARLVDMGIEPYLISSAVIGIISQRLVKKLCDKCKVPYEGSDIEKEILGIDISENITLYKPSGCNICNNGFKGRTAVHEVMNIDEEIRNLIDKKMTTDDIRNSAVGKGMNTLFENTKKLALEGTTTIDEVLRVGYTLG</sequence>
<dbReference type="InterPro" id="IPR037257">
    <property type="entry name" value="T2SS_E_N_sf"/>
</dbReference>
<protein>
    <submittedName>
        <fullName evidence="5">Type II secretion system protein E (GspE)</fullName>
    </submittedName>
</protein>
<reference evidence="5 6" key="1">
    <citation type="submission" date="2016-11" db="EMBL/GenBank/DDBJ databases">
        <authorList>
            <person name="Jaros S."/>
            <person name="Januszkiewicz K."/>
            <person name="Wedrychowicz H."/>
        </authorList>
    </citation>
    <scope>NUCLEOTIDE SEQUENCE [LARGE SCALE GENOMIC DNA]</scope>
    <source>
        <strain evidence="5 6">DSM 13106</strain>
    </source>
</reference>
<evidence type="ECO:0000313" key="5">
    <source>
        <dbReference type="EMBL" id="SHH55338.1"/>
    </source>
</evidence>
<dbReference type="GO" id="GO:0005886">
    <property type="term" value="C:plasma membrane"/>
    <property type="evidence" value="ECO:0007669"/>
    <property type="project" value="TreeGrafter"/>
</dbReference>
<dbReference type="PANTHER" id="PTHR30258">
    <property type="entry name" value="TYPE II SECRETION SYSTEM PROTEIN GSPE-RELATED"/>
    <property type="match status" value="1"/>
</dbReference>
<dbReference type="EMBL" id="FQXR01000003">
    <property type="protein sequence ID" value="SHH55338.1"/>
    <property type="molecule type" value="Genomic_DNA"/>
</dbReference>
<dbReference type="Gene3D" id="3.40.50.300">
    <property type="entry name" value="P-loop containing nucleotide triphosphate hydrolases"/>
    <property type="match status" value="1"/>
</dbReference>
<dbReference type="SMART" id="SM00382">
    <property type="entry name" value="AAA"/>
    <property type="match status" value="1"/>
</dbReference>
<dbReference type="FunFam" id="3.30.300.160:FF:000002">
    <property type="entry name" value="Type II secretion system protein E"/>
    <property type="match status" value="1"/>
</dbReference>
<organism evidence="5 6">
    <name type="scientific">Sporanaerobacter acetigenes DSM 13106</name>
    <dbReference type="NCBI Taxonomy" id="1123281"/>
    <lineage>
        <taxon>Bacteria</taxon>
        <taxon>Bacillati</taxon>
        <taxon>Bacillota</taxon>
        <taxon>Tissierellia</taxon>
        <taxon>Tissierellales</taxon>
        <taxon>Sporanaerobacteraceae</taxon>
        <taxon>Sporanaerobacter</taxon>
    </lineage>
</organism>
<dbReference type="GO" id="GO:0016887">
    <property type="term" value="F:ATP hydrolysis activity"/>
    <property type="evidence" value="ECO:0007669"/>
    <property type="project" value="TreeGrafter"/>
</dbReference>
<dbReference type="InterPro" id="IPR007831">
    <property type="entry name" value="T2SS_GspE_N"/>
</dbReference>
<evidence type="ECO:0000259" key="4">
    <source>
        <dbReference type="PROSITE" id="PS00662"/>
    </source>
</evidence>
<dbReference type="Gene3D" id="3.30.300.160">
    <property type="entry name" value="Type II secretion system, protein E, N-terminal domain"/>
    <property type="match status" value="1"/>
</dbReference>
<evidence type="ECO:0000256" key="3">
    <source>
        <dbReference type="ARBA" id="ARBA00022840"/>
    </source>
</evidence>
<dbReference type="SUPFAM" id="SSF52540">
    <property type="entry name" value="P-loop containing nucleoside triphosphate hydrolases"/>
    <property type="match status" value="1"/>
</dbReference>
<accession>A0A1M5TXC3</accession>
<dbReference type="Gene3D" id="3.30.450.90">
    <property type="match status" value="1"/>
</dbReference>
<dbReference type="InterPro" id="IPR003593">
    <property type="entry name" value="AAA+_ATPase"/>
</dbReference>
<dbReference type="Proteomes" id="UP000184389">
    <property type="component" value="Unassembled WGS sequence"/>
</dbReference>
<keyword evidence="2" id="KW-0547">Nucleotide-binding</keyword>